<reference evidence="1 2" key="1">
    <citation type="journal article" date="2015" name="Nature">
        <title>rRNA introns, odd ribosomes, and small enigmatic genomes across a large radiation of phyla.</title>
        <authorList>
            <person name="Brown C.T."/>
            <person name="Hug L.A."/>
            <person name="Thomas B.C."/>
            <person name="Sharon I."/>
            <person name="Castelle C.J."/>
            <person name="Singh A."/>
            <person name="Wilkins M.J."/>
            <person name="Williams K.H."/>
            <person name="Banfield J.F."/>
        </authorList>
    </citation>
    <scope>NUCLEOTIDE SEQUENCE [LARGE SCALE GENOMIC DNA]</scope>
</reference>
<dbReference type="STRING" id="1618574.UT24_C0047G0002"/>
<dbReference type="Proteomes" id="UP000033881">
    <property type="component" value="Unassembled WGS sequence"/>
</dbReference>
<dbReference type="AlphaFoldDB" id="A0A0G0Q746"/>
<dbReference type="SUPFAM" id="SSF51445">
    <property type="entry name" value="(Trans)glycosidases"/>
    <property type="match status" value="1"/>
</dbReference>
<evidence type="ECO:0000313" key="2">
    <source>
        <dbReference type="Proteomes" id="UP000033881"/>
    </source>
</evidence>
<dbReference type="EMBL" id="LBWB01000047">
    <property type="protein sequence ID" value="KKQ97506.1"/>
    <property type="molecule type" value="Genomic_DNA"/>
</dbReference>
<comment type="caution">
    <text evidence="1">The sequence shown here is derived from an EMBL/GenBank/DDBJ whole genome shotgun (WGS) entry which is preliminary data.</text>
</comment>
<organism evidence="1 2">
    <name type="scientific">Candidatus Woesebacteria bacterium GW2011_GWB1_39_12</name>
    <dbReference type="NCBI Taxonomy" id="1618574"/>
    <lineage>
        <taxon>Bacteria</taxon>
        <taxon>Candidatus Woeseibacteriota</taxon>
    </lineage>
</organism>
<accession>A0A0G0Q746</accession>
<evidence type="ECO:0008006" key="3">
    <source>
        <dbReference type="Google" id="ProtNLM"/>
    </source>
</evidence>
<protein>
    <recommendedName>
        <fullName evidence="3">Asl1-like glycosyl hydrolase catalytic domain-containing protein</fullName>
    </recommendedName>
</protein>
<gene>
    <name evidence="1" type="ORF">UT24_C0047G0002</name>
</gene>
<name>A0A0G0Q746_9BACT</name>
<evidence type="ECO:0000313" key="1">
    <source>
        <dbReference type="EMBL" id="KKQ97506.1"/>
    </source>
</evidence>
<dbReference type="InterPro" id="IPR017853">
    <property type="entry name" value="GH"/>
</dbReference>
<proteinExistence type="predicted"/>
<sequence length="241" mass="27646">MPSGFDASLPTTKGSLDESTYLLRMIKKEPDIFELVDGWASHSYPNPNFSGSEYASGRGTIRTFEWELSFLKNLGVKKELPVFITETGWSKNKLNEEIVSRKFNFAFENIWNNNKIVAVTPFILNYEFPPFDIFSWKNNGNYHNLYENIQKLPKTKGIPPQEEKAAVSKILAFTGILFVENTGQTIWTKDNLKVIDEKGNKLEIIKISLNSYEPGGSGYIIFKKKSFLFLDSTLLLWHPER</sequence>